<gene>
    <name evidence="1" type="ORF">ACJDUG_14770</name>
</gene>
<sequence length="72" mass="8345">MKITFCIYNEQRNDVIPLLKSKYAKLEISTAKCIYCCGECAEKPIARIKDQLFVADNAEKLIDEINKFIEKQ</sequence>
<proteinExistence type="predicted"/>
<protein>
    <submittedName>
        <fullName evidence="1">DUF1450 domain-containing protein</fullName>
    </submittedName>
</protein>
<dbReference type="RefSeq" id="WP_406770650.1">
    <property type="nucleotide sequence ID" value="NZ_JBJHZZ010000014.1"/>
</dbReference>
<dbReference type="Pfam" id="PF07293">
    <property type="entry name" value="DUF1450"/>
    <property type="match status" value="1"/>
</dbReference>
<reference evidence="1 2" key="1">
    <citation type="submission" date="2024-11" db="EMBL/GenBank/DDBJ databases">
        <authorList>
            <person name="Heng Y.C."/>
            <person name="Lim A.C.H."/>
            <person name="Lee J.K.Y."/>
            <person name="Kittelmann S."/>
        </authorList>
    </citation>
    <scope>NUCLEOTIDE SEQUENCE [LARGE SCALE GENOMIC DNA]</scope>
    <source>
        <strain evidence="1 2">WILCCON 0185</strain>
    </source>
</reference>
<name>A0ABW8T7D8_9CLOT</name>
<accession>A0ABW8T7D8</accession>
<comment type="caution">
    <text evidence="1">The sequence shown here is derived from an EMBL/GenBank/DDBJ whole genome shotgun (WGS) entry which is preliminary data.</text>
</comment>
<dbReference type="InterPro" id="IPR009910">
    <property type="entry name" value="DUF1450"/>
</dbReference>
<dbReference type="EMBL" id="JBJHZZ010000014">
    <property type="protein sequence ID" value="MFL0248221.1"/>
    <property type="molecule type" value="Genomic_DNA"/>
</dbReference>
<dbReference type="Proteomes" id="UP001623591">
    <property type="component" value="Unassembled WGS sequence"/>
</dbReference>
<organism evidence="1 2">
    <name type="scientific">Candidatus Clostridium stratigraminis</name>
    <dbReference type="NCBI Taxonomy" id="3381661"/>
    <lineage>
        <taxon>Bacteria</taxon>
        <taxon>Bacillati</taxon>
        <taxon>Bacillota</taxon>
        <taxon>Clostridia</taxon>
        <taxon>Eubacteriales</taxon>
        <taxon>Clostridiaceae</taxon>
        <taxon>Clostridium</taxon>
    </lineage>
</organism>
<evidence type="ECO:0000313" key="2">
    <source>
        <dbReference type="Proteomes" id="UP001623591"/>
    </source>
</evidence>
<evidence type="ECO:0000313" key="1">
    <source>
        <dbReference type="EMBL" id="MFL0248221.1"/>
    </source>
</evidence>
<keyword evidence="2" id="KW-1185">Reference proteome</keyword>